<dbReference type="KEGG" id="amc:MADE_1003280"/>
<accession>F2G8A3</accession>
<dbReference type="Proteomes" id="UP000001870">
    <property type="component" value="Chromosome"/>
</dbReference>
<sequence>MDLSELFALSSVVIALSAMGVAVWQGYLTRKHNRLSVKPKLQVNTDTRDGLLYTLENQGLGPAVIESFSIHYNDKVIENPYEEPYQKIFEELQVDPFEKMFNFEFHLPTKGTTYKAGFEKRLLQINPVIEEFDEKVTQIIRNKINMKIRYTCMYGKDSMEVLVGGT</sequence>
<evidence type="ECO:0000313" key="3">
    <source>
        <dbReference type="Proteomes" id="UP000001870"/>
    </source>
</evidence>
<feature type="transmembrane region" description="Helical" evidence="1">
    <location>
        <begin position="6"/>
        <end position="28"/>
    </location>
</feature>
<dbReference type="EMBL" id="CP001103">
    <property type="protein sequence ID" value="AEA96804.1"/>
    <property type="molecule type" value="Genomic_DNA"/>
</dbReference>
<keyword evidence="1" id="KW-1133">Transmembrane helix</keyword>
<keyword evidence="1" id="KW-0812">Transmembrane</keyword>
<reference evidence="2 3" key="2">
    <citation type="journal article" date="2015" name="Antonie Van Leeuwenhoek">
        <title>Ecophysiological diversity of a novel member of the genus Alteromonas, and description of Alteromonas mediterranea sp. nov.</title>
        <authorList>
            <person name="Ivanova E.P."/>
            <person name="Lopez-Perez M."/>
            <person name="Zabalos M."/>
            <person name="Nguyen S.H."/>
            <person name="Webb H.K."/>
            <person name="Ryan J."/>
            <person name="Lagutin K."/>
            <person name="Vyssotski M."/>
            <person name="Crawford R.J."/>
            <person name="Rodriguez-Valera F."/>
        </authorList>
    </citation>
    <scope>NUCLEOTIDE SEQUENCE [LARGE SCALE GENOMIC DNA]</scope>
    <source>
        <strain evidence="3">DSM 17117 / CIP 110805 / LMG 28347 / Deep ecotype</strain>
    </source>
</reference>
<name>F2G8A3_ALTMD</name>
<gene>
    <name evidence="2" type="ordered locus">MADE_1003280</name>
</gene>
<dbReference type="AlphaFoldDB" id="F2G8A3"/>
<protein>
    <submittedName>
        <fullName evidence="2">Uncharacterized protein</fullName>
    </submittedName>
</protein>
<evidence type="ECO:0000313" key="2">
    <source>
        <dbReference type="EMBL" id="AEA96804.1"/>
    </source>
</evidence>
<keyword evidence="1" id="KW-0472">Membrane</keyword>
<keyword evidence="3" id="KW-1185">Reference proteome</keyword>
<dbReference type="HOGENOM" id="CLU_1601783_0_0_6"/>
<evidence type="ECO:0000256" key="1">
    <source>
        <dbReference type="SAM" id="Phobius"/>
    </source>
</evidence>
<reference evidence="2 3" key="1">
    <citation type="journal article" date="2008" name="ISME J.">
        <title>Comparative genomics of two ecotypes of the marine planktonic copiotroph Alteromonas macleodii suggests alternative lifestyles associated with different kinds of particulate organic matter.</title>
        <authorList>
            <person name="Ivars-Martinez E."/>
            <person name="Martin-Cuadrado A.B."/>
            <person name="D'Auria G."/>
            <person name="Mira A."/>
            <person name="Ferriera S."/>
            <person name="Johnson J."/>
            <person name="Friedman R."/>
            <person name="Rodriguez-Valera F."/>
        </authorList>
    </citation>
    <scope>NUCLEOTIDE SEQUENCE [LARGE SCALE GENOMIC DNA]</scope>
    <source>
        <strain evidence="3">DSM 17117 / CIP 110805 / LMG 28347 / Deep ecotype</strain>
    </source>
</reference>
<organism evidence="2 3">
    <name type="scientific">Alteromonas mediterranea (strain DSM 17117 / CIP 110805 / LMG 28347 / Deep ecotype)</name>
    <dbReference type="NCBI Taxonomy" id="1774373"/>
    <lineage>
        <taxon>Bacteria</taxon>
        <taxon>Pseudomonadati</taxon>
        <taxon>Pseudomonadota</taxon>
        <taxon>Gammaproteobacteria</taxon>
        <taxon>Alteromonadales</taxon>
        <taxon>Alteromonadaceae</taxon>
        <taxon>Alteromonas/Salinimonas group</taxon>
        <taxon>Alteromonas</taxon>
    </lineage>
</organism>
<dbReference type="RefSeq" id="WP_012517158.1">
    <property type="nucleotide sequence ID" value="NC_011138.3"/>
</dbReference>
<proteinExistence type="predicted"/>